<dbReference type="AlphaFoldDB" id="A0A552U7Y1"/>
<dbReference type="InterPro" id="IPR016208">
    <property type="entry name" value="Ald_Oxase/xanthine_DH-like"/>
</dbReference>
<comment type="caution">
    <text evidence="4">The sequence shown here is derived from an EMBL/GenBank/DDBJ whole genome shotgun (WGS) entry which is preliminary data.</text>
</comment>
<dbReference type="Pfam" id="PF20256">
    <property type="entry name" value="MoCoBD_2"/>
    <property type="match status" value="1"/>
</dbReference>
<dbReference type="Proteomes" id="UP000317894">
    <property type="component" value="Unassembled WGS sequence"/>
</dbReference>
<proteinExistence type="predicted"/>
<sequence length="754" mass="79245">MKFGVGQSVKRVEDHRLLTGGGRFTDDTAATLYATTLRSPYGHARIVSIDTAAAKAVPGVVAVYTHADVAHLGVVPCLVPLSGPVTTPRYMLTGDVARFVGDGIAFVVAETREAARLGAEAIEVDYAELPAVGSIEAALAHDAPKIWEAAASNSLFEWNAGNADTAKAGIDAAAHVTRLRIVQNRVAPTSMEVRAAVGSFDDGKYTLVFGGQGVASAQQQVAKIMGVEPEQMRIVQGDVGGGFGMKAFLYPEYILVLHAAKDLGRPVKWTGDRGDAFQSDTHGRAMVSDAALGFDADGKITALQVETWSDLGAYQAQFGPAIQTFAGGRIMGGVYRIPAIHNRVHGVVTNCTPVDAYRGAGRPESAYVMERLIEAAARELGLGVDEIRRRNLLTPEELPHDNGIGLTFDIGNFPAVLAKAQVQADWDGFAARKDAAARKGLRYGRGMAYYVEIAGGGSTEEWADVRVASDGIVEVAVGTQSNGQGHETAYAQVVSERLGIDADQIRIVQGDTDRLNQGNGTGGSRSMAWGGAACQVAADDMVERGRALAAADLGAEVDYSEGVFSARGTNRTLSLGELATAHPGGLDGRSSFKPAKPAPAFPNGCHIAEVEVDPATGKINVARYSLVDDFGTLVNPMLVEGQIHGGIAQGLGQVVLENVAYDDDAQLLTGSFMDYGIPRADDMPDAIGFDTLGTPSPTNPLGVKGCGEAGTIGAMPSVMNAIIDALDGTQLEMPATPEKLWRVCRSLELRQAAE</sequence>
<protein>
    <submittedName>
        <fullName evidence="4">Xanthine dehydrogenase family protein molybdopterin-binding subunit</fullName>
    </submittedName>
</protein>
<dbReference type="InterPro" id="IPR008274">
    <property type="entry name" value="AldOxase/xan_DH_MoCoBD1"/>
</dbReference>
<dbReference type="SUPFAM" id="SSF56003">
    <property type="entry name" value="Molybdenum cofactor-binding domain"/>
    <property type="match status" value="1"/>
</dbReference>
<organism evidence="4 5">
    <name type="scientific">Glacieibacterium frigidum</name>
    <dbReference type="NCBI Taxonomy" id="2593303"/>
    <lineage>
        <taxon>Bacteria</taxon>
        <taxon>Pseudomonadati</taxon>
        <taxon>Pseudomonadota</taxon>
        <taxon>Alphaproteobacteria</taxon>
        <taxon>Sphingomonadales</taxon>
        <taxon>Sphingosinicellaceae</taxon>
        <taxon>Glacieibacterium</taxon>
    </lineage>
</organism>
<keyword evidence="5" id="KW-1185">Reference proteome</keyword>
<dbReference type="GO" id="GO:0005506">
    <property type="term" value="F:iron ion binding"/>
    <property type="evidence" value="ECO:0007669"/>
    <property type="project" value="InterPro"/>
</dbReference>
<evidence type="ECO:0000259" key="3">
    <source>
        <dbReference type="SMART" id="SM01008"/>
    </source>
</evidence>
<dbReference type="Gene3D" id="3.90.1170.50">
    <property type="entry name" value="Aldehyde oxidase/xanthine dehydrogenase, a/b hammerhead"/>
    <property type="match status" value="1"/>
</dbReference>
<dbReference type="EMBL" id="VJWA01000002">
    <property type="protein sequence ID" value="TRW14327.1"/>
    <property type="molecule type" value="Genomic_DNA"/>
</dbReference>
<dbReference type="OrthoDB" id="8428274at2"/>
<dbReference type="InterPro" id="IPR046867">
    <property type="entry name" value="AldOxase/xan_DH_MoCoBD2"/>
</dbReference>
<evidence type="ECO:0000313" key="5">
    <source>
        <dbReference type="Proteomes" id="UP000317894"/>
    </source>
</evidence>
<dbReference type="SUPFAM" id="SSF54665">
    <property type="entry name" value="CO dehydrogenase molybdoprotein N-domain-like"/>
    <property type="match status" value="1"/>
</dbReference>
<dbReference type="InterPro" id="IPR000674">
    <property type="entry name" value="Ald_Oxase/Xan_DH_a/b"/>
</dbReference>
<dbReference type="InterPro" id="IPR037165">
    <property type="entry name" value="AldOxase/xan_DH_Mopterin-bd_sf"/>
</dbReference>
<accession>A0A552U7Y1</accession>
<dbReference type="PANTHER" id="PTHR11908">
    <property type="entry name" value="XANTHINE DEHYDROGENASE"/>
    <property type="match status" value="1"/>
</dbReference>
<evidence type="ECO:0000256" key="1">
    <source>
        <dbReference type="ARBA" id="ARBA00022505"/>
    </source>
</evidence>
<evidence type="ECO:0000313" key="4">
    <source>
        <dbReference type="EMBL" id="TRW14327.1"/>
    </source>
</evidence>
<keyword evidence="1" id="KW-0500">Molybdenum</keyword>
<reference evidence="4 5" key="1">
    <citation type="submission" date="2019-07" db="EMBL/GenBank/DDBJ databases">
        <title>Novel species isolated from glacier.</title>
        <authorList>
            <person name="Liu Q."/>
            <person name="Xin Y.-H."/>
        </authorList>
    </citation>
    <scope>NUCLEOTIDE SEQUENCE [LARGE SCALE GENOMIC DNA]</scope>
    <source>
        <strain evidence="4 5">LB1R16</strain>
    </source>
</reference>
<keyword evidence="2" id="KW-0560">Oxidoreductase</keyword>
<evidence type="ECO:0000256" key="2">
    <source>
        <dbReference type="ARBA" id="ARBA00023002"/>
    </source>
</evidence>
<dbReference type="InterPro" id="IPR036856">
    <property type="entry name" value="Ald_Oxase/Xan_DH_a/b_sf"/>
</dbReference>
<dbReference type="Pfam" id="PF01315">
    <property type="entry name" value="Ald_Xan_dh_C"/>
    <property type="match status" value="1"/>
</dbReference>
<dbReference type="RefSeq" id="WP_144237532.1">
    <property type="nucleotide sequence ID" value="NZ_VJWA01000002.1"/>
</dbReference>
<dbReference type="SMART" id="SM01008">
    <property type="entry name" value="Ald_Xan_dh_C"/>
    <property type="match status" value="1"/>
</dbReference>
<gene>
    <name evidence="4" type="ORF">FMM06_11480</name>
</gene>
<dbReference type="Gene3D" id="3.30.365.10">
    <property type="entry name" value="Aldehyde oxidase/xanthine dehydrogenase, molybdopterin binding domain"/>
    <property type="match status" value="4"/>
</dbReference>
<feature type="domain" description="Aldehyde oxidase/xanthine dehydrogenase a/b hammerhead" evidence="3">
    <location>
        <begin position="19"/>
        <end position="130"/>
    </location>
</feature>
<name>A0A552U7Y1_9SPHN</name>
<dbReference type="Pfam" id="PF02738">
    <property type="entry name" value="MoCoBD_1"/>
    <property type="match status" value="1"/>
</dbReference>
<dbReference type="PANTHER" id="PTHR11908:SF132">
    <property type="entry name" value="ALDEHYDE OXIDASE 1-RELATED"/>
    <property type="match status" value="1"/>
</dbReference>
<dbReference type="GO" id="GO:0016491">
    <property type="term" value="F:oxidoreductase activity"/>
    <property type="evidence" value="ECO:0007669"/>
    <property type="project" value="UniProtKB-KW"/>
</dbReference>